<gene>
    <name evidence="2" type="ORF">CYFUS_002632</name>
</gene>
<sequence length="73" mass="8047">MSHQPDERRAVRNGPQDTKEDAPTKDAAPWDYHPHTPQSAEGLDGEEREVPQGEPGPTPGSAEGEDFDEPSRR</sequence>
<dbReference type="EMBL" id="CP022098">
    <property type="protein sequence ID" value="ATB37211.1"/>
    <property type="molecule type" value="Genomic_DNA"/>
</dbReference>
<organism evidence="2 3">
    <name type="scientific">Cystobacter fuscus</name>
    <dbReference type="NCBI Taxonomy" id="43"/>
    <lineage>
        <taxon>Bacteria</taxon>
        <taxon>Pseudomonadati</taxon>
        <taxon>Myxococcota</taxon>
        <taxon>Myxococcia</taxon>
        <taxon>Myxococcales</taxon>
        <taxon>Cystobacterineae</taxon>
        <taxon>Archangiaceae</taxon>
        <taxon>Cystobacter</taxon>
    </lineage>
</organism>
<proteinExistence type="predicted"/>
<name>A0A250J1E1_9BACT</name>
<evidence type="ECO:0000313" key="2">
    <source>
        <dbReference type="EMBL" id="ATB37211.1"/>
    </source>
</evidence>
<dbReference type="AlphaFoldDB" id="A0A250J1E1"/>
<accession>A0A250J1E1</accession>
<feature type="region of interest" description="Disordered" evidence="1">
    <location>
        <begin position="1"/>
        <end position="73"/>
    </location>
</feature>
<dbReference type="RefSeq" id="WP_232537539.1">
    <property type="nucleotide sequence ID" value="NZ_CP022098.1"/>
</dbReference>
<feature type="compositionally biased region" description="Basic and acidic residues" evidence="1">
    <location>
        <begin position="1"/>
        <end position="10"/>
    </location>
</feature>
<evidence type="ECO:0000313" key="3">
    <source>
        <dbReference type="Proteomes" id="UP000217257"/>
    </source>
</evidence>
<reference evidence="2 3" key="1">
    <citation type="submission" date="2017-06" db="EMBL/GenBank/DDBJ databases">
        <title>Sequencing and comparative analysis of myxobacterial genomes.</title>
        <authorList>
            <person name="Rupp O."/>
            <person name="Goesmann A."/>
            <person name="Sogaard-Andersen L."/>
        </authorList>
    </citation>
    <scope>NUCLEOTIDE SEQUENCE [LARGE SCALE GENOMIC DNA]</scope>
    <source>
        <strain evidence="2 3">DSM 52655</strain>
    </source>
</reference>
<dbReference type="Proteomes" id="UP000217257">
    <property type="component" value="Chromosome"/>
</dbReference>
<feature type="compositionally biased region" description="Acidic residues" evidence="1">
    <location>
        <begin position="63"/>
        <end position="73"/>
    </location>
</feature>
<evidence type="ECO:0000256" key="1">
    <source>
        <dbReference type="SAM" id="MobiDB-lite"/>
    </source>
</evidence>
<protein>
    <submittedName>
        <fullName evidence="2">Uncharacterized protein</fullName>
    </submittedName>
</protein>
<dbReference type="KEGG" id="cfus:CYFUS_002632"/>